<accession>A0ABW5WXF2</accession>
<dbReference type="InterPro" id="IPR030678">
    <property type="entry name" value="Peptide/Ni-bd"/>
</dbReference>
<feature type="chain" id="PRO_5045104807" evidence="6">
    <location>
        <begin position="24"/>
        <end position="605"/>
    </location>
</feature>
<feature type="domain" description="Solute-binding protein family 5" evidence="7">
    <location>
        <begin position="117"/>
        <end position="501"/>
    </location>
</feature>
<dbReference type="PIRSF" id="PIRSF002741">
    <property type="entry name" value="MppA"/>
    <property type="match status" value="1"/>
</dbReference>
<comment type="subcellular location">
    <subcellularLocation>
        <location evidence="1">Cell membrane</location>
        <topology evidence="1">Lipid-anchor</topology>
    </subcellularLocation>
</comment>
<keyword evidence="3" id="KW-0813">Transport</keyword>
<dbReference type="PANTHER" id="PTHR30290">
    <property type="entry name" value="PERIPLASMIC BINDING COMPONENT OF ABC TRANSPORTER"/>
    <property type="match status" value="1"/>
</dbReference>
<sequence>MSKVNLYLFISLLTGIMFLSACGSNENTSSEDDDTETENAADSDDTYSYTDFEPTVSNQGEPTGEGTLRIGYVRNESFIPVLSPTHSASSDEFELMRFFFEPLLTYDEEYQYTNDGAMEFEIDEDARTVTFTIKEGINWHDGEPLTINDYIASYEVIGSPDYEGVNGMTDGFTLLEGFEEYRAGDSDEISGIEVIDDYTAVFTYEEIAPSFTAGGLWQYAFPEHHYEDVPVEEIPEASQSLEDVIGFGPYKLDEIIPGEHVIFSKNEDYWRGEPQLDGIDLRFIDTSTIGHAVESGEVDVALGFPSDQYPDLADIENVEWIGSIDSGYSYIGFKMGEWDTEENRVIYEPENYKMGDVNLRRAMWHALNLDAVGERFYNGLRWQATSPITPAREGWHHEDLDVPEYDPDEANRILDEAGYEDVDGDGFRETPDGEPLEINYAAMSGGDTAEPLNNYYIQEWRNIGLNVQLLHGRLHEPTSFYSMVQYDEPEVDIFSAGFGVGQNVDPSDTYGVDAYHNFSRYESEENTRLLEEGNSAASLDTQHRIDTYKEWQELMVEDIPIVPLMYSTVLKPVSTNVMNWSDNEFYEEDFEIYRVGFEETPEPEE</sequence>
<dbReference type="Gene3D" id="3.40.190.10">
    <property type="entry name" value="Periplasmic binding protein-like II"/>
    <property type="match status" value="1"/>
</dbReference>
<dbReference type="InterPro" id="IPR000914">
    <property type="entry name" value="SBP_5_dom"/>
</dbReference>
<comment type="similarity">
    <text evidence="2">Belongs to the bacterial solute-binding protein 5 family.</text>
</comment>
<dbReference type="Pfam" id="PF00496">
    <property type="entry name" value="SBP_bac_5"/>
    <property type="match status" value="1"/>
</dbReference>
<feature type="signal peptide" evidence="6">
    <location>
        <begin position="1"/>
        <end position="23"/>
    </location>
</feature>
<evidence type="ECO:0000256" key="3">
    <source>
        <dbReference type="ARBA" id="ARBA00022448"/>
    </source>
</evidence>
<evidence type="ECO:0000256" key="4">
    <source>
        <dbReference type="ARBA" id="ARBA00022729"/>
    </source>
</evidence>
<dbReference type="PROSITE" id="PS01040">
    <property type="entry name" value="SBP_BACTERIAL_5"/>
    <property type="match status" value="1"/>
</dbReference>
<evidence type="ECO:0000256" key="5">
    <source>
        <dbReference type="SAM" id="MobiDB-lite"/>
    </source>
</evidence>
<dbReference type="Gene3D" id="3.10.105.10">
    <property type="entry name" value="Dipeptide-binding Protein, Domain 3"/>
    <property type="match status" value="1"/>
</dbReference>
<reference evidence="9" key="1">
    <citation type="journal article" date="2019" name="Int. J. Syst. Evol. Microbiol.">
        <title>The Global Catalogue of Microorganisms (GCM) 10K type strain sequencing project: providing services to taxonomists for standard genome sequencing and annotation.</title>
        <authorList>
            <consortium name="The Broad Institute Genomics Platform"/>
            <consortium name="The Broad Institute Genome Sequencing Center for Infectious Disease"/>
            <person name="Wu L."/>
            <person name="Ma J."/>
        </authorList>
    </citation>
    <scope>NUCLEOTIDE SEQUENCE [LARGE SCALE GENOMIC DNA]</scope>
    <source>
        <strain evidence="9">KCTC 33575</strain>
    </source>
</reference>
<protein>
    <submittedName>
        <fullName evidence="8">Oligopeptide ABC transporter substrate-binding protein</fullName>
    </submittedName>
</protein>
<dbReference type="Proteomes" id="UP001597519">
    <property type="component" value="Unassembled WGS sequence"/>
</dbReference>
<dbReference type="EMBL" id="JBHUOQ010000003">
    <property type="protein sequence ID" value="MFD2830590.1"/>
    <property type="molecule type" value="Genomic_DNA"/>
</dbReference>
<evidence type="ECO:0000256" key="1">
    <source>
        <dbReference type="ARBA" id="ARBA00004193"/>
    </source>
</evidence>
<comment type="caution">
    <text evidence="8">The sequence shown here is derived from an EMBL/GenBank/DDBJ whole genome shotgun (WGS) entry which is preliminary data.</text>
</comment>
<dbReference type="SUPFAM" id="SSF53850">
    <property type="entry name" value="Periplasmic binding protein-like II"/>
    <property type="match status" value="1"/>
</dbReference>
<keyword evidence="4 6" id="KW-0732">Signal</keyword>
<evidence type="ECO:0000313" key="8">
    <source>
        <dbReference type="EMBL" id="MFD2830590.1"/>
    </source>
</evidence>
<proteinExistence type="inferred from homology"/>
<feature type="compositionally biased region" description="Acidic residues" evidence="5">
    <location>
        <begin position="29"/>
        <end position="45"/>
    </location>
</feature>
<organism evidence="8 9">
    <name type="scientific">Corticicoccus populi</name>
    <dbReference type="NCBI Taxonomy" id="1812821"/>
    <lineage>
        <taxon>Bacteria</taxon>
        <taxon>Bacillati</taxon>
        <taxon>Bacillota</taxon>
        <taxon>Bacilli</taxon>
        <taxon>Bacillales</taxon>
        <taxon>Staphylococcaceae</taxon>
        <taxon>Corticicoccus</taxon>
    </lineage>
</organism>
<dbReference type="CDD" id="cd08510">
    <property type="entry name" value="PBP2_Lactococcal_OppA_like"/>
    <property type="match status" value="1"/>
</dbReference>
<gene>
    <name evidence="8" type="ORF">ACFSX4_08960</name>
</gene>
<keyword evidence="9" id="KW-1185">Reference proteome</keyword>
<name>A0ABW5WXF2_9STAP</name>
<evidence type="ECO:0000259" key="7">
    <source>
        <dbReference type="Pfam" id="PF00496"/>
    </source>
</evidence>
<dbReference type="PANTHER" id="PTHR30290:SF9">
    <property type="entry name" value="OLIGOPEPTIDE-BINDING PROTEIN APPA"/>
    <property type="match status" value="1"/>
</dbReference>
<evidence type="ECO:0000256" key="6">
    <source>
        <dbReference type="SAM" id="SignalP"/>
    </source>
</evidence>
<feature type="region of interest" description="Disordered" evidence="5">
    <location>
        <begin position="25"/>
        <end position="65"/>
    </location>
</feature>
<evidence type="ECO:0000313" key="9">
    <source>
        <dbReference type="Proteomes" id="UP001597519"/>
    </source>
</evidence>
<dbReference type="InterPro" id="IPR039424">
    <property type="entry name" value="SBP_5"/>
</dbReference>
<dbReference type="PROSITE" id="PS51257">
    <property type="entry name" value="PROKAR_LIPOPROTEIN"/>
    <property type="match status" value="1"/>
</dbReference>
<evidence type="ECO:0000256" key="2">
    <source>
        <dbReference type="ARBA" id="ARBA00005695"/>
    </source>
</evidence>
<dbReference type="RefSeq" id="WP_377773768.1">
    <property type="nucleotide sequence ID" value="NZ_JBHUOQ010000003.1"/>
</dbReference>
<dbReference type="InterPro" id="IPR023765">
    <property type="entry name" value="SBP_5_CS"/>
</dbReference>